<dbReference type="Pfam" id="PF00344">
    <property type="entry name" value="SecY"/>
    <property type="match status" value="1"/>
</dbReference>
<name>A0A6M3WWF8_9FLOR</name>
<dbReference type="GO" id="GO:0016020">
    <property type="term" value="C:membrane"/>
    <property type="evidence" value="ECO:0007669"/>
    <property type="project" value="InterPro"/>
</dbReference>
<keyword evidence="1" id="KW-0472">Membrane</keyword>
<keyword evidence="2" id="KW-0934">Plastid</keyword>
<dbReference type="InterPro" id="IPR002208">
    <property type="entry name" value="SecY/SEC61-alpha"/>
</dbReference>
<gene>
    <name evidence="2" type="primary">secY</name>
</gene>
<keyword evidence="2" id="KW-0150">Chloroplast</keyword>
<feature type="transmembrane region" description="Helical" evidence="1">
    <location>
        <begin position="105"/>
        <end position="124"/>
    </location>
</feature>
<evidence type="ECO:0000256" key="1">
    <source>
        <dbReference type="SAM" id="Phobius"/>
    </source>
</evidence>
<organism evidence="2">
    <name type="scientific">Pterocladiophila hemisphaerica</name>
    <dbReference type="NCBI Taxonomy" id="2712948"/>
    <lineage>
        <taxon>Eukaryota</taxon>
        <taxon>Rhodophyta</taxon>
        <taxon>Florideophyceae</taxon>
        <taxon>Rhodymeniophycidae</taxon>
        <taxon>Gracilariales</taxon>
        <taxon>Pterocladiophilaceae</taxon>
        <taxon>Pterocladiophila</taxon>
    </lineage>
</organism>
<accession>A0A6M3WWF8</accession>
<protein>
    <submittedName>
        <fullName evidence="2">SecY</fullName>
    </submittedName>
</protein>
<proteinExistence type="predicted"/>
<keyword evidence="1" id="KW-1133">Transmembrane helix</keyword>
<feature type="transmembrane region" description="Helical" evidence="1">
    <location>
        <begin position="195"/>
        <end position="216"/>
    </location>
</feature>
<dbReference type="InterPro" id="IPR023201">
    <property type="entry name" value="SecY_dom_sf"/>
</dbReference>
<reference evidence="2" key="1">
    <citation type="journal article" date="2020" name="J. Phycol.">
        <title>The Organelle Genomes in the Photosynthetic Red Algal Parasite Pterocladiophila hemisphaerica (Florideophyceae, Rhodophyta) Have Elevated Substitution Rates and Extreme Gene Loss in the Plastid Genome.</title>
        <authorList>
            <person name="Preuss M."/>
            <person name="Verbruggen H."/>
            <person name="Zuccarello G.C."/>
        </authorList>
    </citation>
    <scope>NUCLEOTIDE SEQUENCE</scope>
</reference>
<sequence length="403" mass="46985">MSSVFPLNQKKNSLFKKIFTTIICVCLYRIGFFIPIPCSTHIKKQQLSSSHQILKKFTLNYFSSVNILELGIISAIYSNILITTTIKSITFFFNRNLISQSKEHIIDLFISHSILSIIQNTLILNNLIFPFQNKTYYIQAILYINCSSIISNLIAKIITTTGLGSGWSILILQNIIASVHKIYHKYIINKHHNKLLHSFRLCLYTYFIPVYIYVFLQETTITIPIRSILNITKNKNTIPINIMINISFVMISISIINHINYNLLQLFRKTKYIHNFFFYKKNRIGLNQSNLNLYKQLLTSFVLILLIQIQQKRHNSSNKIIKHLMQVEHMPIHLNPGDQTKQFFHQIQDKINCFQIIFSLIVLICCNISKLKGYDLTQININLIITINIIRQIITSTEEHVTI</sequence>
<feature type="transmembrane region" description="Helical" evidence="1">
    <location>
        <begin position="70"/>
        <end position="93"/>
    </location>
</feature>
<dbReference type="EMBL" id="MT117918">
    <property type="protein sequence ID" value="QJH88442.1"/>
    <property type="molecule type" value="Genomic_DNA"/>
</dbReference>
<feature type="transmembrane region" description="Helical" evidence="1">
    <location>
        <begin position="237"/>
        <end position="259"/>
    </location>
</feature>
<dbReference type="AlphaFoldDB" id="A0A6M3WWF8"/>
<keyword evidence="1" id="KW-0812">Transmembrane</keyword>
<geneLocation type="chloroplast" evidence="2"/>
<evidence type="ECO:0000313" key="2">
    <source>
        <dbReference type="EMBL" id="QJH88442.1"/>
    </source>
</evidence>
<dbReference type="Gene3D" id="1.10.3370.10">
    <property type="entry name" value="SecY subunit domain"/>
    <property type="match status" value="1"/>
</dbReference>
<dbReference type="GO" id="GO:0015031">
    <property type="term" value="P:protein transport"/>
    <property type="evidence" value="ECO:0007669"/>
    <property type="project" value="InterPro"/>
</dbReference>
<dbReference type="PRINTS" id="PR00303">
    <property type="entry name" value="SECYTRNLCASE"/>
</dbReference>
<feature type="transmembrane region" description="Helical" evidence="1">
    <location>
        <begin position="18"/>
        <end position="36"/>
    </location>
</feature>
<dbReference type="SUPFAM" id="SSF103491">
    <property type="entry name" value="Preprotein translocase SecY subunit"/>
    <property type="match status" value="1"/>
</dbReference>